<proteinExistence type="predicted"/>
<reference evidence="3 4" key="1">
    <citation type="submission" date="2012-03" db="EMBL/GenBank/DDBJ databases">
        <authorList>
            <person name="Durkin A.S."/>
            <person name="McCorrison J."/>
            <person name="Torralba M."/>
            <person name="Gillis M."/>
            <person name="Methe B."/>
            <person name="Sutton G."/>
            <person name="Nelson K.E."/>
        </authorList>
    </citation>
    <scope>NUCLEOTIDE SEQUENCE [LARGE SCALE GENOMIC DNA]</scope>
    <source>
        <strain evidence="3 4">F0468</strain>
    </source>
</reference>
<evidence type="ECO:0000259" key="2">
    <source>
        <dbReference type="Pfam" id="PF01935"/>
    </source>
</evidence>
<name>I0R926_9FIRM</name>
<dbReference type="AlphaFoldDB" id="I0R926"/>
<dbReference type="Pfam" id="PF01935">
    <property type="entry name" value="DUF87"/>
    <property type="match status" value="1"/>
</dbReference>
<dbReference type="SUPFAM" id="SSF52540">
    <property type="entry name" value="P-loop containing nucleoside triphosphate hydrolases"/>
    <property type="match status" value="1"/>
</dbReference>
<keyword evidence="4" id="KW-1185">Reference proteome</keyword>
<feature type="domain" description="Helicase HerA central" evidence="2">
    <location>
        <begin position="508"/>
        <end position="574"/>
    </location>
</feature>
<dbReference type="Gene3D" id="3.40.50.300">
    <property type="entry name" value="P-loop containing nucleotide triphosphate hydrolases"/>
    <property type="match status" value="2"/>
</dbReference>
<gene>
    <name evidence="3" type="ORF">HMPREF9970_1058</name>
</gene>
<sequence length="1081" mass="120504">MAELLVIEKEKLEIFQKDTEKLGQSTSDFITSFYPYYGVNNELAVKTPQENSLELLNNFTFYEICECTIYDVENRMDYFTEKMQKLFIAAYSIKQAVCYGIVSNNGKTSLVIGVDPKSNDTTIKTILEGLLPGVKIELYTQRFINSQSDEKDETKDKDRYVGCVCGVPSLKVDGQLQNKDLSSLMRSLNGQNYTIMVLCKPVDEYSIQEKINQAIRIQDDCFAISKRTLSLQSGNSEGNTHTDTFNETKGTNKNKGSGANLSGAIPGMLLGAKIGSVAGMPVPIIGNALGLVGGGLIGLVVGQQLNFSKNSSKGTTYSISKGYSDAVTKTISESESISGDIQNGFALELMKMAESMTERLKVGRSIGMWESIVTYSSDSKIASDVIQGSLYSEIASGIPEALPPVVFSYKDTCIGDNLPTTKIHNQQLMIPKGFFDGNGQSPLCSLVTSEELCGICKIPVDNTVGFEIKESKNYSLNYSLKANDKELGYVCEYDRPLKNMPFGLSEYDLNKHTFVCGITGSGKTNTVKKILESVEKPFMIIEPAKKEYRNIKKSNTNVYTLGRLEINCLKINPFYILPGISPQQHIDMLKDLFSASFAFYGPMPYILEKCIYNIYNNRGWNLTIGFHPCLVDSKNQQNLFEESKMKEYYNMSAHKYVFPTMQNLKDEIDRYIEKEMTYEGEIKGNIRGAMKARIDSLCVGSKGYMFNTHDMVDMGKLLETNSVLELEGLADDADKAFALGLLIIYVNEYRQVQKEVSGVKGLKHLLVIEEAHRLLKNTSIENNGDVGNPKGKAVDHFTNMLAEMRSYGQGVIVAEQIPSKLAPDVIKNSSNKIVHRIVAKDDQENIANTIGIYMGDAISLGNSKVGYALCHKEGMVQPVIVKIDEVGSNQISDVNLYNKEIDRKMLKINQSIVDNQLSKEIATWSVKALVSLLFEPKQKDIYDGLEVAYEQISHSVILKSITMIPGVDKKKCIMKSIAQKIISLMIYGVFSNNKLPSDDLVALIESIIQTPTETKLKELQMELEKFYRKKPSKKVVETVAGLYVGEFVDKINITNAVNDFCLVKNIVFVNEVLNYLKERVK</sequence>
<dbReference type="PANTHER" id="PTHR30121">
    <property type="entry name" value="UNCHARACTERIZED PROTEIN YJGR-RELATED"/>
    <property type="match status" value="1"/>
</dbReference>
<comment type="caution">
    <text evidence="3">The sequence shown here is derived from an EMBL/GenBank/DDBJ whole genome shotgun (WGS) entry which is preliminary data.</text>
</comment>
<evidence type="ECO:0000256" key="1">
    <source>
        <dbReference type="SAM" id="MobiDB-lite"/>
    </source>
</evidence>
<dbReference type="Proteomes" id="UP000005039">
    <property type="component" value="Unassembled WGS sequence"/>
</dbReference>
<dbReference type="RefSeq" id="WP_008753678.1">
    <property type="nucleotide sequence ID" value="NZ_AJGH01000054.1"/>
</dbReference>
<dbReference type="InterPro" id="IPR027417">
    <property type="entry name" value="P-loop_NTPase"/>
</dbReference>
<dbReference type="EMBL" id="AJGH01000054">
    <property type="protein sequence ID" value="EIC96184.1"/>
    <property type="molecule type" value="Genomic_DNA"/>
</dbReference>
<feature type="region of interest" description="Disordered" evidence="1">
    <location>
        <begin position="233"/>
        <end position="257"/>
    </location>
</feature>
<dbReference type="InterPro" id="IPR002789">
    <property type="entry name" value="HerA_central"/>
</dbReference>
<dbReference type="InterPro" id="IPR051162">
    <property type="entry name" value="T4SS_component"/>
</dbReference>
<dbReference type="PANTHER" id="PTHR30121:SF6">
    <property type="entry name" value="SLR6007 PROTEIN"/>
    <property type="match status" value="1"/>
</dbReference>
<evidence type="ECO:0000313" key="4">
    <source>
        <dbReference type="Proteomes" id="UP000005039"/>
    </source>
</evidence>
<evidence type="ECO:0000313" key="3">
    <source>
        <dbReference type="EMBL" id="EIC96184.1"/>
    </source>
</evidence>
<dbReference type="eggNOG" id="COG0433">
    <property type="taxonomic scope" value="Bacteria"/>
</dbReference>
<dbReference type="PATRIC" id="fig|1095750.3.peg.1060"/>
<protein>
    <submittedName>
        <fullName evidence="3">AAA-like domain protein</fullName>
    </submittedName>
</protein>
<dbReference type="OrthoDB" id="9806951at2"/>
<organism evidence="3 4">
    <name type="scientific">Lachnoanaerobaculum saburreum F0468</name>
    <dbReference type="NCBI Taxonomy" id="1095750"/>
    <lineage>
        <taxon>Bacteria</taxon>
        <taxon>Bacillati</taxon>
        <taxon>Bacillota</taxon>
        <taxon>Clostridia</taxon>
        <taxon>Lachnospirales</taxon>
        <taxon>Lachnospiraceae</taxon>
        <taxon>Lachnoanaerobaculum</taxon>
    </lineage>
</organism>
<accession>I0R926</accession>